<dbReference type="SUPFAM" id="SSF53474">
    <property type="entry name" value="alpha/beta-Hydrolases"/>
    <property type="match status" value="1"/>
</dbReference>
<dbReference type="GO" id="GO:0016787">
    <property type="term" value="F:hydrolase activity"/>
    <property type="evidence" value="ECO:0007669"/>
    <property type="project" value="UniProtKB-KW"/>
</dbReference>
<dbReference type="AlphaFoldDB" id="A0AAD1H1I4"/>
<evidence type="ECO:0000256" key="1">
    <source>
        <dbReference type="SAM" id="MobiDB-lite"/>
    </source>
</evidence>
<dbReference type="KEGG" id="mxe:MYXE_15080"/>
<keyword evidence="2" id="KW-0378">Hydrolase</keyword>
<dbReference type="RefSeq" id="WP_085193099.1">
    <property type="nucleotide sequence ID" value="NZ_AP022314.1"/>
</dbReference>
<dbReference type="Gene3D" id="3.40.50.1820">
    <property type="entry name" value="alpha/beta hydrolase"/>
    <property type="match status" value="1"/>
</dbReference>
<organism evidence="2 3">
    <name type="scientific">Mycobacterium xenopi</name>
    <dbReference type="NCBI Taxonomy" id="1789"/>
    <lineage>
        <taxon>Bacteria</taxon>
        <taxon>Bacillati</taxon>
        <taxon>Actinomycetota</taxon>
        <taxon>Actinomycetes</taxon>
        <taxon>Mycobacteriales</taxon>
        <taxon>Mycobacteriaceae</taxon>
        <taxon>Mycobacterium</taxon>
    </lineage>
</organism>
<evidence type="ECO:0000313" key="2">
    <source>
        <dbReference type="EMBL" id="BBU21719.1"/>
    </source>
</evidence>
<name>A0AAD1H1I4_MYCXE</name>
<proteinExistence type="predicted"/>
<gene>
    <name evidence="2" type="ORF">MYXE_15080</name>
</gene>
<feature type="region of interest" description="Disordered" evidence="1">
    <location>
        <begin position="257"/>
        <end position="279"/>
    </location>
</feature>
<dbReference type="Proteomes" id="UP000464624">
    <property type="component" value="Chromosome"/>
</dbReference>
<feature type="compositionally biased region" description="Pro residues" evidence="1">
    <location>
        <begin position="259"/>
        <end position="269"/>
    </location>
</feature>
<dbReference type="InterPro" id="IPR029058">
    <property type="entry name" value="AB_hydrolase_fold"/>
</dbReference>
<evidence type="ECO:0000313" key="3">
    <source>
        <dbReference type="Proteomes" id="UP000464624"/>
    </source>
</evidence>
<protein>
    <submittedName>
        <fullName evidence="2">Alpha/beta hydrolase</fullName>
    </submittedName>
</protein>
<feature type="region of interest" description="Disordered" evidence="1">
    <location>
        <begin position="1"/>
        <end position="22"/>
    </location>
</feature>
<accession>A0AAD1H1I4</accession>
<sequence>MPEPLFEPVEHPSRPDAPPWPLSLTDPVRAAVEFGLLVGTLPLQRRLPTGDGHPVLVLPGLLAGDGSTLALRRSLRRLGYRVHGWRLGRNIGPTAEAVAGMGERLRDLHTRYRAPVSVIGWSLGGIYARAMARRRSEWIRQVITLGTPFRLTDRNQTRASAAFNRFSHLHVERAPAPVDLETEPLPVPATSIYSRYDGVVAWQACLDLRSPRAENIAVIGSHFGYGHNPAVIWAVADRLSQPRGTWTAFKPPAVLRPLFPRPDAPPEPHAPSGSRTRLA</sequence>
<dbReference type="EMBL" id="AP022314">
    <property type="protein sequence ID" value="BBU21719.1"/>
    <property type="molecule type" value="Genomic_DNA"/>
</dbReference>
<reference evidence="2 3" key="1">
    <citation type="submission" date="2019-12" db="EMBL/GenBank/DDBJ databases">
        <title>Complete genome sequence of Mycolicibacterium xenopi str. JCM15661T.</title>
        <authorList>
            <person name="Yoshida M."/>
            <person name="Fukano H."/>
            <person name="Asakura T."/>
            <person name="Hoshino Y."/>
        </authorList>
    </citation>
    <scope>NUCLEOTIDE SEQUENCE [LARGE SCALE GENOMIC DNA]</scope>
    <source>
        <strain evidence="2 3">JCM 15661T</strain>
    </source>
</reference>